<accession>A0A916MYA2</accession>
<dbReference type="Proteomes" id="UP000672934">
    <property type="component" value="Unassembled WGS sequence"/>
</dbReference>
<dbReference type="InterPro" id="IPR001753">
    <property type="entry name" value="Enoyl-CoA_hydra/iso"/>
</dbReference>
<dbReference type="Gene3D" id="3.90.226.10">
    <property type="entry name" value="2-enoyl-CoA Hydratase, Chain A, domain 1"/>
    <property type="match status" value="1"/>
</dbReference>
<dbReference type="GO" id="GO:0008300">
    <property type="term" value="P:isoprenoid catabolic process"/>
    <property type="evidence" value="ECO:0007669"/>
    <property type="project" value="TreeGrafter"/>
</dbReference>
<dbReference type="Pfam" id="PF00378">
    <property type="entry name" value="ECH_1"/>
    <property type="match status" value="1"/>
</dbReference>
<keyword evidence="2" id="KW-0456">Lyase</keyword>
<dbReference type="InterPro" id="IPR029045">
    <property type="entry name" value="ClpP/crotonase-like_dom_sf"/>
</dbReference>
<dbReference type="PANTHER" id="PTHR42964">
    <property type="entry name" value="ENOYL-COA HYDRATASE"/>
    <property type="match status" value="1"/>
</dbReference>
<dbReference type="SUPFAM" id="SSF52096">
    <property type="entry name" value="ClpP/crotonase"/>
    <property type="match status" value="1"/>
</dbReference>
<dbReference type="GO" id="GO:0004300">
    <property type="term" value="F:enoyl-CoA hydratase activity"/>
    <property type="evidence" value="ECO:0007669"/>
    <property type="project" value="UniProtKB-EC"/>
</dbReference>
<name>A0A916MYA2_9BURK</name>
<evidence type="ECO:0000313" key="2">
    <source>
        <dbReference type="EMBL" id="CAG2157187.1"/>
    </source>
</evidence>
<dbReference type="AlphaFoldDB" id="A0A916MYA2"/>
<comment type="similarity">
    <text evidence="1">Belongs to the enoyl-CoA hydratase/isomerase family.</text>
</comment>
<dbReference type="InterPro" id="IPR051683">
    <property type="entry name" value="Enoyl-CoA_Hydratase/Isomerase"/>
</dbReference>
<dbReference type="RefSeq" id="WP_211950769.1">
    <property type="nucleotide sequence ID" value="NZ_CAJPUY010000033.1"/>
</dbReference>
<dbReference type="InterPro" id="IPR014748">
    <property type="entry name" value="Enoyl-CoA_hydra_C"/>
</dbReference>
<sequence>MPDTSQNDGVIVRRANGVLFATLNIPATRNALAPEVVAALAAAVEQAESDPEVRALVLRGAGGIFSAGGNVGNFQARLQARLQADASQDDPVATRNRQFGYFMERLSVLPVPVIAAVDGAAMGGGMGLACAADIVLATRDARFALSETTLGIIAAQIAPFVVQRLGAVATRRLGLTGERVSGQPAVALGLVDQLAEDSAELDALIAEWLTRIGRCGPQANRVFKTLVGRCGQEPVAPLLDEASRLFAQCMRREGAEGVAAFREKRDVSWVARFDADTVRAAQAVA</sequence>
<evidence type="ECO:0000256" key="1">
    <source>
        <dbReference type="ARBA" id="ARBA00005254"/>
    </source>
</evidence>
<dbReference type="EMBL" id="CAJPUY010000033">
    <property type="protein sequence ID" value="CAG2157187.1"/>
    <property type="molecule type" value="Genomic_DNA"/>
</dbReference>
<proteinExistence type="inferred from homology"/>
<keyword evidence="3" id="KW-1185">Reference proteome</keyword>
<dbReference type="EC" id="4.2.1.17" evidence="2"/>
<dbReference type="PANTHER" id="PTHR42964:SF1">
    <property type="entry name" value="POLYKETIDE BIOSYNTHESIS ENOYL-COA HYDRATASE PKSH-RELATED"/>
    <property type="match status" value="1"/>
</dbReference>
<organism evidence="2 3">
    <name type="scientific">Cupriavidus yeoncheonensis</name>
    <dbReference type="NCBI Taxonomy" id="1462994"/>
    <lineage>
        <taxon>Bacteria</taxon>
        <taxon>Pseudomonadati</taxon>
        <taxon>Pseudomonadota</taxon>
        <taxon>Betaproteobacteria</taxon>
        <taxon>Burkholderiales</taxon>
        <taxon>Burkholderiaceae</taxon>
        <taxon>Cupriavidus</taxon>
    </lineage>
</organism>
<comment type="caution">
    <text evidence="2">The sequence shown here is derived from an EMBL/GenBank/DDBJ whole genome shotgun (WGS) entry which is preliminary data.</text>
</comment>
<dbReference type="Gene3D" id="1.10.12.10">
    <property type="entry name" value="Lyase 2-enoyl-coa Hydratase, Chain A, domain 2"/>
    <property type="match status" value="1"/>
</dbReference>
<gene>
    <name evidence="2" type="primary">fadB_5</name>
    <name evidence="2" type="ORF">LMG31506_05940</name>
</gene>
<reference evidence="2" key="1">
    <citation type="submission" date="2021-03" db="EMBL/GenBank/DDBJ databases">
        <authorList>
            <person name="Peeters C."/>
        </authorList>
    </citation>
    <scope>NUCLEOTIDE SEQUENCE</scope>
    <source>
        <strain evidence="2">LMG 31506</strain>
    </source>
</reference>
<protein>
    <submittedName>
        <fullName evidence="2">Enoyl-CoA hydratase</fullName>
        <ecNumber evidence="2">4.2.1.17</ecNumber>
    </submittedName>
</protein>
<dbReference type="CDD" id="cd06558">
    <property type="entry name" value="crotonase-like"/>
    <property type="match status" value="1"/>
</dbReference>
<evidence type="ECO:0000313" key="3">
    <source>
        <dbReference type="Proteomes" id="UP000672934"/>
    </source>
</evidence>